<dbReference type="EMBL" id="VSRR010122136">
    <property type="protein sequence ID" value="MPD00264.1"/>
    <property type="molecule type" value="Genomic_DNA"/>
</dbReference>
<proteinExistence type="predicted"/>
<comment type="caution">
    <text evidence="2">The sequence shown here is derived from an EMBL/GenBank/DDBJ whole genome shotgun (WGS) entry which is preliminary data.</text>
</comment>
<gene>
    <name evidence="2" type="ORF">E2C01_095724</name>
</gene>
<feature type="region of interest" description="Disordered" evidence="1">
    <location>
        <begin position="1"/>
        <end position="50"/>
    </location>
</feature>
<accession>A0A5B7K0W7</accession>
<protein>
    <submittedName>
        <fullName evidence="2">Uncharacterized protein</fullName>
    </submittedName>
</protein>
<sequence>MVGAHSRPSNHTGDHGYQQNKQDETKRVSPCRHTRVDERTRSVAKLPTLL</sequence>
<dbReference type="AlphaFoldDB" id="A0A5B7K0W7"/>
<dbReference type="Proteomes" id="UP000324222">
    <property type="component" value="Unassembled WGS sequence"/>
</dbReference>
<name>A0A5B7K0W7_PORTR</name>
<organism evidence="2 3">
    <name type="scientific">Portunus trituberculatus</name>
    <name type="common">Swimming crab</name>
    <name type="synonym">Neptunus trituberculatus</name>
    <dbReference type="NCBI Taxonomy" id="210409"/>
    <lineage>
        <taxon>Eukaryota</taxon>
        <taxon>Metazoa</taxon>
        <taxon>Ecdysozoa</taxon>
        <taxon>Arthropoda</taxon>
        <taxon>Crustacea</taxon>
        <taxon>Multicrustacea</taxon>
        <taxon>Malacostraca</taxon>
        <taxon>Eumalacostraca</taxon>
        <taxon>Eucarida</taxon>
        <taxon>Decapoda</taxon>
        <taxon>Pleocyemata</taxon>
        <taxon>Brachyura</taxon>
        <taxon>Eubrachyura</taxon>
        <taxon>Portunoidea</taxon>
        <taxon>Portunidae</taxon>
        <taxon>Portuninae</taxon>
        <taxon>Portunus</taxon>
    </lineage>
</organism>
<reference evidence="2 3" key="1">
    <citation type="submission" date="2019-05" db="EMBL/GenBank/DDBJ databases">
        <title>Another draft genome of Portunus trituberculatus and its Hox gene families provides insights of decapod evolution.</title>
        <authorList>
            <person name="Jeong J.-H."/>
            <person name="Song I."/>
            <person name="Kim S."/>
            <person name="Choi T."/>
            <person name="Kim D."/>
            <person name="Ryu S."/>
            <person name="Kim W."/>
        </authorList>
    </citation>
    <scope>NUCLEOTIDE SEQUENCE [LARGE SCALE GENOMIC DNA]</scope>
    <source>
        <tissue evidence="2">Muscle</tissue>
    </source>
</reference>
<evidence type="ECO:0000313" key="2">
    <source>
        <dbReference type="EMBL" id="MPD00264.1"/>
    </source>
</evidence>
<evidence type="ECO:0000313" key="3">
    <source>
        <dbReference type="Proteomes" id="UP000324222"/>
    </source>
</evidence>
<keyword evidence="3" id="KW-1185">Reference proteome</keyword>
<evidence type="ECO:0000256" key="1">
    <source>
        <dbReference type="SAM" id="MobiDB-lite"/>
    </source>
</evidence>